<dbReference type="OrthoDB" id="3387693at2"/>
<dbReference type="AlphaFoldDB" id="A0A1H6C869"/>
<organism evidence="1 2">
    <name type="scientific">Thermomonospora echinospora</name>
    <dbReference type="NCBI Taxonomy" id="1992"/>
    <lineage>
        <taxon>Bacteria</taxon>
        <taxon>Bacillati</taxon>
        <taxon>Actinomycetota</taxon>
        <taxon>Actinomycetes</taxon>
        <taxon>Streptosporangiales</taxon>
        <taxon>Thermomonosporaceae</taxon>
        <taxon>Thermomonospora</taxon>
    </lineage>
</organism>
<gene>
    <name evidence="1" type="ORF">SAMN04489712_10948</name>
</gene>
<keyword evidence="2" id="KW-1185">Reference proteome</keyword>
<accession>A0A1H6C869</accession>
<proteinExistence type="predicted"/>
<sequence>MIYHLAADLTFDCADPDGGTDEDFDQFTDAIADELLDLAEVDPGIVDPDVTVRIADRWVSVLMGIEADSEDDAFRLFAANLRAALHAAGCGTAEWPTFKPRTRDPKVRRTQFAGA</sequence>
<dbReference type="RefSeq" id="WP_103939506.1">
    <property type="nucleotide sequence ID" value="NZ_FNVO01000009.1"/>
</dbReference>
<reference evidence="2" key="1">
    <citation type="submission" date="2016-10" db="EMBL/GenBank/DDBJ databases">
        <authorList>
            <person name="Varghese N."/>
            <person name="Submissions S."/>
        </authorList>
    </citation>
    <scope>NUCLEOTIDE SEQUENCE [LARGE SCALE GENOMIC DNA]</scope>
    <source>
        <strain evidence="2">DSM 43163</strain>
    </source>
</reference>
<dbReference type="Proteomes" id="UP000236723">
    <property type="component" value="Unassembled WGS sequence"/>
</dbReference>
<dbReference type="EMBL" id="FNVO01000009">
    <property type="protein sequence ID" value="SEG69093.1"/>
    <property type="molecule type" value="Genomic_DNA"/>
</dbReference>
<evidence type="ECO:0000313" key="1">
    <source>
        <dbReference type="EMBL" id="SEG69093.1"/>
    </source>
</evidence>
<evidence type="ECO:0000313" key="2">
    <source>
        <dbReference type="Proteomes" id="UP000236723"/>
    </source>
</evidence>
<name>A0A1H6C869_9ACTN</name>
<protein>
    <submittedName>
        <fullName evidence="1">Uncharacterized protein</fullName>
    </submittedName>
</protein>